<comment type="caution">
    <text evidence="3">The sequence shown here is derived from an EMBL/GenBank/DDBJ whole genome shotgun (WGS) entry which is preliminary data.</text>
</comment>
<feature type="compositionally biased region" description="Low complexity" evidence="1">
    <location>
        <begin position="215"/>
        <end position="225"/>
    </location>
</feature>
<keyword evidence="2" id="KW-0812">Transmembrane</keyword>
<sequence length="225" mass="24216">MGGWLRQGEDFLLQRLGVVIGVVALAISGLFGGLRAAEDPPVATAAVDQVVDGGPWRVTVTGARLLNDMPTLHLRDPGNYWVVVLVTVEITEKEGWGVLSKFFDMPPLADKPDQFPTIMLVRDGSQPNRLQPGMPEKLAFFWEQSAGTPPPTALTLSVPKSTYRESFITGYMEWLPDLDDDLKPVYAAKLTVPVVDKRIAPSPSAAPSSSPPVSPSVSPSASVKP</sequence>
<feature type="region of interest" description="Disordered" evidence="1">
    <location>
        <begin position="199"/>
        <end position="225"/>
    </location>
</feature>
<dbReference type="AlphaFoldDB" id="A0A841BQT1"/>
<protein>
    <recommendedName>
        <fullName evidence="5">DUF4352 domain-containing protein</fullName>
    </recommendedName>
</protein>
<organism evidence="3 4">
    <name type="scientific">Allocatelliglobosispora scoriae</name>
    <dbReference type="NCBI Taxonomy" id="643052"/>
    <lineage>
        <taxon>Bacteria</taxon>
        <taxon>Bacillati</taxon>
        <taxon>Actinomycetota</taxon>
        <taxon>Actinomycetes</taxon>
        <taxon>Micromonosporales</taxon>
        <taxon>Micromonosporaceae</taxon>
        <taxon>Allocatelliglobosispora</taxon>
    </lineage>
</organism>
<dbReference type="EMBL" id="JACHMN010000002">
    <property type="protein sequence ID" value="MBB5870604.1"/>
    <property type="molecule type" value="Genomic_DNA"/>
</dbReference>
<keyword evidence="2" id="KW-1133">Transmembrane helix</keyword>
<reference evidence="3 4" key="1">
    <citation type="submission" date="2020-08" db="EMBL/GenBank/DDBJ databases">
        <title>Sequencing the genomes of 1000 actinobacteria strains.</title>
        <authorList>
            <person name="Klenk H.-P."/>
        </authorList>
    </citation>
    <scope>NUCLEOTIDE SEQUENCE [LARGE SCALE GENOMIC DNA]</scope>
    <source>
        <strain evidence="3 4">DSM 45362</strain>
    </source>
</reference>
<name>A0A841BQT1_9ACTN</name>
<gene>
    <name evidence="3" type="ORF">F4553_003983</name>
</gene>
<keyword evidence="2" id="KW-0472">Membrane</keyword>
<feature type="transmembrane region" description="Helical" evidence="2">
    <location>
        <begin position="12"/>
        <end position="34"/>
    </location>
</feature>
<accession>A0A841BQT1</accession>
<keyword evidence="4" id="KW-1185">Reference proteome</keyword>
<proteinExistence type="predicted"/>
<evidence type="ECO:0008006" key="5">
    <source>
        <dbReference type="Google" id="ProtNLM"/>
    </source>
</evidence>
<evidence type="ECO:0000256" key="1">
    <source>
        <dbReference type="SAM" id="MobiDB-lite"/>
    </source>
</evidence>
<evidence type="ECO:0000313" key="4">
    <source>
        <dbReference type="Proteomes" id="UP000587527"/>
    </source>
</evidence>
<evidence type="ECO:0000256" key="2">
    <source>
        <dbReference type="SAM" id="Phobius"/>
    </source>
</evidence>
<dbReference type="RefSeq" id="WP_184838099.1">
    <property type="nucleotide sequence ID" value="NZ_JACHMN010000002.1"/>
</dbReference>
<evidence type="ECO:0000313" key="3">
    <source>
        <dbReference type="EMBL" id="MBB5870604.1"/>
    </source>
</evidence>
<dbReference type="Proteomes" id="UP000587527">
    <property type="component" value="Unassembled WGS sequence"/>
</dbReference>